<keyword evidence="3 6" id="KW-0436">Ligase</keyword>
<evidence type="ECO:0000313" key="7">
    <source>
        <dbReference type="Proteomes" id="UP001141552"/>
    </source>
</evidence>
<evidence type="ECO:0000256" key="1">
    <source>
        <dbReference type="ARBA" id="ARBA00006432"/>
    </source>
</evidence>
<name>A0A9Q0J9L0_9ROSI</name>
<dbReference type="Gene3D" id="3.30.300.30">
    <property type="match status" value="1"/>
</dbReference>
<dbReference type="OrthoDB" id="10253869at2759"/>
<organism evidence="6 7">
    <name type="scientific">Turnera subulata</name>
    <dbReference type="NCBI Taxonomy" id="218843"/>
    <lineage>
        <taxon>Eukaryota</taxon>
        <taxon>Viridiplantae</taxon>
        <taxon>Streptophyta</taxon>
        <taxon>Embryophyta</taxon>
        <taxon>Tracheophyta</taxon>
        <taxon>Spermatophyta</taxon>
        <taxon>Magnoliopsida</taxon>
        <taxon>eudicotyledons</taxon>
        <taxon>Gunneridae</taxon>
        <taxon>Pentapetalae</taxon>
        <taxon>rosids</taxon>
        <taxon>fabids</taxon>
        <taxon>Malpighiales</taxon>
        <taxon>Passifloraceae</taxon>
        <taxon>Turnera</taxon>
    </lineage>
</organism>
<keyword evidence="7" id="KW-1185">Reference proteome</keyword>
<evidence type="ECO:0000256" key="3">
    <source>
        <dbReference type="ARBA" id="ARBA00022598"/>
    </source>
</evidence>
<dbReference type="InterPro" id="IPR042099">
    <property type="entry name" value="ANL_N_sf"/>
</dbReference>
<dbReference type="InterPro" id="IPR025110">
    <property type="entry name" value="AMP-bd_C"/>
</dbReference>
<feature type="domain" description="AMP-binding enzyme C-terminal" evidence="5">
    <location>
        <begin position="59"/>
        <end position="113"/>
    </location>
</feature>
<dbReference type="EMBL" id="JAKUCV010005013">
    <property type="protein sequence ID" value="KAJ4833147.1"/>
    <property type="molecule type" value="Genomic_DNA"/>
</dbReference>
<evidence type="ECO:0000256" key="2">
    <source>
        <dbReference type="ARBA" id="ARBA00012959"/>
    </source>
</evidence>
<evidence type="ECO:0000259" key="5">
    <source>
        <dbReference type="Pfam" id="PF13193"/>
    </source>
</evidence>
<comment type="caution">
    <text evidence="6">The sequence shown here is derived from an EMBL/GenBank/DDBJ whole genome shotgun (WGS) entry which is preliminary data.</text>
</comment>
<dbReference type="GO" id="GO:0016207">
    <property type="term" value="F:4-coumarate-CoA ligase activity"/>
    <property type="evidence" value="ECO:0007669"/>
    <property type="project" value="UniProtKB-EC"/>
</dbReference>
<comment type="catalytic activity">
    <reaction evidence="4">
        <text>(E)-4-coumarate + ATP + CoA = (E)-4-coumaroyl-CoA + AMP + diphosphate</text>
        <dbReference type="Rhea" id="RHEA:19641"/>
        <dbReference type="ChEBI" id="CHEBI:12876"/>
        <dbReference type="ChEBI" id="CHEBI:30616"/>
        <dbReference type="ChEBI" id="CHEBI:33019"/>
        <dbReference type="ChEBI" id="CHEBI:57287"/>
        <dbReference type="ChEBI" id="CHEBI:85008"/>
        <dbReference type="ChEBI" id="CHEBI:456215"/>
        <dbReference type="EC" id="6.2.1.12"/>
    </reaction>
    <physiologicalReaction direction="left-to-right" evidence="4">
        <dbReference type="Rhea" id="RHEA:19642"/>
    </physiologicalReaction>
</comment>
<comment type="similarity">
    <text evidence="1">Belongs to the ATP-dependent AMP-binding enzyme family.</text>
</comment>
<dbReference type="AlphaFoldDB" id="A0A9Q0J9L0"/>
<sequence length="123" mass="13985">MGYRSGYLNDPEATERTIDKEGWLHTGDIGHIDDDDELFIIDRLKELIKYKGFQVAPAELESILIAHPNITDAAVVPMKDEAAGEVPVAFVVRSNGSKIAEDEIKEYISKQVHFWTKYPYIYI</sequence>
<dbReference type="EC" id="6.2.1.12" evidence="2"/>
<gene>
    <name evidence="6" type="primary">4CL2_3</name>
    <name evidence="6" type="ORF">Tsubulata_043074</name>
</gene>
<accession>A0A9Q0J9L0</accession>
<evidence type="ECO:0000256" key="4">
    <source>
        <dbReference type="ARBA" id="ARBA00034252"/>
    </source>
</evidence>
<protein>
    <recommendedName>
        <fullName evidence="2">4-coumarate--CoA ligase</fullName>
        <ecNumber evidence="2">6.2.1.12</ecNumber>
    </recommendedName>
</protein>
<reference evidence="6" key="1">
    <citation type="submission" date="2022-02" db="EMBL/GenBank/DDBJ databases">
        <authorList>
            <person name="Henning P.M."/>
            <person name="McCubbin A.G."/>
            <person name="Shore J.S."/>
        </authorList>
    </citation>
    <scope>NUCLEOTIDE SEQUENCE</scope>
    <source>
        <strain evidence="6">F60SS</strain>
        <tissue evidence="6">Leaves</tissue>
    </source>
</reference>
<dbReference type="SUPFAM" id="SSF56801">
    <property type="entry name" value="Acetyl-CoA synthetase-like"/>
    <property type="match status" value="1"/>
</dbReference>
<dbReference type="Proteomes" id="UP001141552">
    <property type="component" value="Unassembled WGS sequence"/>
</dbReference>
<proteinExistence type="inferred from homology"/>
<dbReference type="Gene3D" id="3.40.50.12780">
    <property type="entry name" value="N-terminal domain of ligase-like"/>
    <property type="match status" value="1"/>
</dbReference>
<dbReference type="Pfam" id="PF13193">
    <property type="entry name" value="AMP-binding_C"/>
    <property type="match status" value="1"/>
</dbReference>
<dbReference type="PANTHER" id="PTHR24096">
    <property type="entry name" value="LONG-CHAIN-FATTY-ACID--COA LIGASE"/>
    <property type="match status" value="1"/>
</dbReference>
<evidence type="ECO:0000313" key="6">
    <source>
        <dbReference type="EMBL" id="KAJ4833147.1"/>
    </source>
</evidence>
<dbReference type="InterPro" id="IPR045851">
    <property type="entry name" value="AMP-bd_C_sf"/>
</dbReference>
<dbReference type="PANTHER" id="PTHR24096:SF149">
    <property type="entry name" value="AMP-BINDING DOMAIN-CONTAINING PROTEIN-RELATED"/>
    <property type="match status" value="1"/>
</dbReference>
<reference evidence="6" key="2">
    <citation type="journal article" date="2023" name="Plants (Basel)">
        <title>Annotation of the Turnera subulata (Passifloraceae) Draft Genome Reveals the S-Locus Evolved after the Divergence of Turneroideae from Passifloroideae in a Stepwise Manner.</title>
        <authorList>
            <person name="Henning P.M."/>
            <person name="Roalson E.H."/>
            <person name="Mir W."/>
            <person name="McCubbin A.G."/>
            <person name="Shore J.S."/>
        </authorList>
    </citation>
    <scope>NUCLEOTIDE SEQUENCE</scope>
    <source>
        <strain evidence="6">F60SS</strain>
    </source>
</reference>